<dbReference type="OrthoDB" id="29523at2759"/>
<feature type="region of interest" description="Disordered" evidence="1">
    <location>
        <begin position="100"/>
        <end position="128"/>
    </location>
</feature>
<feature type="domain" description="G-patch" evidence="2">
    <location>
        <begin position="29"/>
        <end position="75"/>
    </location>
</feature>
<evidence type="ECO:0000313" key="4">
    <source>
        <dbReference type="Proteomes" id="UP000243579"/>
    </source>
</evidence>
<dbReference type="AlphaFoldDB" id="A0A1V9ZLA3"/>
<dbReference type="GO" id="GO:0003676">
    <property type="term" value="F:nucleic acid binding"/>
    <property type="evidence" value="ECO:0007669"/>
    <property type="project" value="InterPro"/>
</dbReference>
<feature type="compositionally biased region" description="Basic residues" evidence="1">
    <location>
        <begin position="173"/>
        <end position="190"/>
    </location>
</feature>
<dbReference type="PANTHER" id="PTHR23149">
    <property type="entry name" value="G PATCH DOMAIN CONTAINING PROTEIN"/>
    <property type="match status" value="1"/>
</dbReference>
<evidence type="ECO:0000259" key="2">
    <source>
        <dbReference type="PROSITE" id="PS50174"/>
    </source>
</evidence>
<protein>
    <recommendedName>
        <fullName evidence="2">G-patch domain-containing protein</fullName>
    </recommendedName>
</protein>
<reference evidence="3 4" key="1">
    <citation type="journal article" date="2014" name="Genome Biol. Evol.">
        <title>The secreted proteins of Achlya hypogyna and Thraustotheca clavata identify the ancestral oomycete secretome and reveal gene acquisitions by horizontal gene transfer.</title>
        <authorList>
            <person name="Misner I."/>
            <person name="Blouin N."/>
            <person name="Leonard G."/>
            <person name="Richards T.A."/>
            <person name="Lane C.E."/>
        </authorList>
    </citation>
    <scope>NUCLEOTIDE SEQUENCE [LARGE SCALE GENOMIC DNA]</scope>
    <source>
        <strain evidence="3 4">ATCC 48635</strain>
    </source>
</reference>
<feature type="compositionally biased region" description="Basic residues" evidence="1">
    <location>
        <begin position="109"/>
        <end position="120"/>
    </location>
</feature>
<name>A0A1V9ZLA3_ACHHY</name>
<dbReference type="PROSITE" id="PS50174">
    <property type="entry name" value="G_PATCH"/>
    <property type="match status" value="1"/>
</dbReference>
<evidence type="ECO:0000313" key="3">
    <source>
        <dbReference type="EMBL" id="OQR98721.1"/>
    </source>
</evidence>
<dbReference type="EMBL" id="JNBR01000081">
    <property type="protein sequence ID" value="OQR98721.1"/>
    <property type="molecule type" value="Genomic_DNA"/>
</dbReference>
<dbReference type="InterPro" id="IPR050656">
    <property type="entry name" value="PINX1"/>
</dbReference>
<dbReference type="GO" id="GO:0005730">
    <property type="term" value="C:nucleolus"/>
    <property type="evidence" value="ECO:0007669"/>
    <property type="project" value="TreeGrafter"/>
</dbReference>
<dbReference type="Pfam" id="PF01585">
    <property type="entry name" value="G-patch"/>
    <property type="match status" value="1"/>
</dbReference>
<dbReference type="Proteomes" id="UP000243579">
    <property type="component" value="Unassembled WGS sequence"/>
</dbReference>
<dbReference type="STRING" id="1202772.A0A1V9ZLA3"/>
<gene>
    <name evidence="3" type="ORF">ACHHYP_08230</name>
</gene>
<proteinExistence type="predicted"/>
<feature type="region of interest" description="Disordered" evidence="1">
    <location>
        <begin position="160"/>
        <end position="199"/>
    </location>
</feature>
<sequence>MSVVTVPIVGKKFLAQLGGMANESAASEVSSFAKKQMAKMGWTEGKGLGKDEQGIATHIKVKRREENAGVGTETAKTEEQSNQWWYNVYDKMASKIVVDASDSDDEAKKKKKAKKTKKRSRAEMEVPTDEQLFAATGGKLFGRRAYGSCKGKLMRDALQTQGIIDDNAEKSAKKAKKAAKKAKKAAKKAAKSSSSSDSE</sequence>
<keyword evidence="4" id="KW-1185">Reference proteome</keyword>
<comment type="caution">
    <text evidence="3">The sequence shown here is derived from an EMBL/GenBank/DDBJ whole genome shotgun (WGS) entry which is preliminary data.</text>
</comment>
<dbReference type="InterPro" id="IPR000467">
    <property type="entry name" value="G_patch_dom"/>
</dbReference>
<dbReference type="PANTHER" id="PTHR23149:SF9">
    <property type="entry name" value="G PATCH DOMAIN-CONTAINING PROTEIN 4"/>
    <property type="match status" value="1"/>
</dbReference>
<accession>A0A1V9ZLA3</accession>
<organism evidence="3 4">
    <name type="scientific">Achlya hypogyna</name>
    <name type="common">Oomycete</name>
    <name type="synonym">Protoachlya hypogyna</name>
    <dbReference type="NCBI Taxonomy" id="1202772"/>
    <lineage>
        <taxon>Eukaryota</taxon>
        <taxon>Sar</taxon>
        <taxon>Stramenopiles</taxon>
        <taxon>Oomycota</taxon>
        <taxon>Saprolegniomycetes</taxon>
        <taxon>Saprolegniales</taxon>
        <taxon>Achlyaceae</taxon>
        <taxon>Achlya</taxon>
    </lineage>
</organism>
<dbReference type="SMART" id="SM00443">
    <property type="entry name" value="G_patch"/>
    <property type="match status" value="1"/>
</dbReference>
<evidence type="ECO:0000256" key="1">
    <source>
        <dbReference type="SAM" id="MobiDB-lite"/>
    </source>
</evidence>